<proteinExistence type="predicted"/>
<evidence type="ECO:0000256" key="4">
    <source>
        <dbReference type="ARBA" id="ARBA00022679"/>
    </source>
</evidence>
<dbReference type="GO" id="GO:0008808">
    <property type="term" value="F:cardiolipin synthase activity"/>
    <property type="evidence" value="ECO:0007669"/>
    <property type="project" value="UniProtKB-UniRule"/>
</dbReference>
<evidence type="ECO:0000256" key="5">
    <source>
        <dbReference type="ARBA" id="ARBA00022692"/>
    </source>
</evidence>
<keyword evidence="10" id="KW-0594">Phospholipid biosynthesis</keyword>
<evidence type="ECO:0000256" key="13">
    <source>
        <dbReference type="SAM" id="Phobius"/>
    </source>
</evidence>
<evidence type="ECO:0000256" key="7">
    <source>
        <dbReference type="ARBA" id="ARBA00022989"/>
    </source>
</evidence>
<feature type="transmembrane region" description="Helical" evidence="13">
    <location>
        <begin position="70"/>
        <end position="93"/>
    </location>
</feature>
<protein>
    <recommendedName>
        <fullName evidence="12">Cardiolipin synthase</fullName>
        <ecNumber evidence="12">2.7.8.-</ecNumber>
    </recommendedName>
</protein>
<evidence type="ECO:0000256" key="2">
    <source>
        <dbReference type="ARBA" id="ARBA00022475"/>
    </source>
</evidence>
<evidence type="ECO:0000313" key="15">
    <source>
        <dbReference type="EMBL" id="QSE76069.1"/>
    </source>
</evidence>
<evidence type="ECO:0000259" key="14">
    <source>
        <dbReference type="PROSITE" id="PS50035"/>
    </source>
</evidence>
<evidence type="ECO:0000256" key="6">
    <source>
        <dbReference type="ARBA" id="ARBA00022737"/>
    </source>
</evidence>
<keyword evidence="5 13" id="KW-0812">Transmembrane</keyword>
<dbReference type="EC" id="2.7.8.-" evidence="12"/>
<name>A0AA45KF25_9LACT</name>
<evidence type="ECO:0000256" key="8">
    <source>
        <dbReference type="ARBA" id="ARBA00023098"/>
    </source>
</evidence>
<dbReference type="SUPFAM" id="SSF56024">
    <property type="entry name" value="Phospholipase D/nuclease"/>
    <property type="match status" value="2"/>
</dbReference>
<keyword evidence="6" id="KW-0677">Repeat</keyword>
<keyword evidence="3" id="KW-0444">Lipid biosynthesis</keyword>
<keyword evidence="11" id="KW-1208">Phospholipid metabolism</keyword>
<reference evidence="15 16" key="1">
    <citation type="submission" date="2021-02" db="EMBL/GenBank/DDBJ databases">
        <title>Complete genome sequence of Lactococcus lactis strain K_LL004.</title>
        <authorList>
            <person name="Kim H.B."/>
        </authorList>
    </citation>
    <scope>NUCLEOTIDE SEQUENCE [LARGE SCALE GENOMIC DNA]</scope>
    <source>
        <strain evidence="15 16">K_LL004</strain>
    </source>
</reference>
<keyword evidence="8" id="KW-0443">Lipid metabolism</keyword>
<dbReference type="Pfam" id="PF13396">
    <property type="entry name" value="PLDc_N"/>
    <property type="match status" value="1"/>
</dbReference>
<dbReference type="RefSeq" id="WP_205871592.1">
    <property type="nucleotide sequence ID" value="NZ_CP070872.1"/>
</dbReference>
<dbReference type="Proteomes" id="UP000663608">
    <property type="component" value="Chromosome"/>
</dbReference>
<dbReference type="InterPro" id="IPR001736">
    <property type="entry name" value="PLipase_D/transphosphatidylase"/>
</dbReference>
<dbReference type="Gene3D" id="3.30.870.10">
    <property type="entry name" value="Endonuclease Chain A"/>
    <property type="match status" value="2"/>
</dbReference>
<dbReference type="NCBIfam" id="TIGR04265">
    <property type="entry name" value="bac_cardiolipin"/>
    <property type="match status" value="1"/>
</dbReference>
<feature type="transmembrane region" description="Helical" evidence="13">
    <location>
        <begin position="40"/>
        <end position="58"/>
    </location>
</feature>
<keyword evidence="4" id="KW-0808">Transferase</keyword>
<sequence length="513" mass="59757">MRERRKLKRVLMGRLLIFLFAIAIQFIWLVWLMYHFSNLTYFLPLIEFLSLIVLFIIINRKINSAYKLIWAVLVLAFPLVGLTLYLIFGHYWWNSSARKRLSETHGSLIAQLPQNNEVLTELKAIDLARANQSVYISKYSYYPLYRNTDTKYFKSGEAIFESILNEMQEAEHFIFLEFFIIAEGKLLQRLLNLLEQKVSEGVDVRFIYDDAGSITTVQKDFYLEAQKRGIKCVKFNPMRPILSLLMNNRDHRKIVIIDGYIGYTGGMNVGDEYTNELYRLGYWKDTGLRIEGEAVSSLTSMFLEMWNYITCTNDSFECYKPQAYKKSQFKGNGFIQPFGDTPLDEENVSSIVYMNIIGNAEKYVYIFTPYLILDDEMIVQLQNAAKRGVDVRIVLPDIPDKKLIFLMSQSYYQSLLEAGVKIYQYVPGFMHAKSFLSDDKVAIVGTANLDFRSLYLHFECGIWMYQTSVIDLIKEDYEEVFTNSKEIDAQFISHFSPIVIIFQSILRLFAPLV</sequence>
<dbReference type="GO" id="GO:0005886">
    <property type="term" value="C:plasma membrane"/>
    <property type="evidence" value="ECO:0007669"/>
    <property type="project" value="UniProtKB-SubCell"/>
</dbReference>
<organism evidence="15 16">
    <name type="scientific">Lactococcus taiwanensis</name>
    <dbReference type="NCBI Taxonomy" id="1151742"/>
    <lineage>
        <taxon>Bacteria</taxon>
        <taxon>Bacillati</taxon>
        <taxon>Bacillota</taxon>
        <taxon>Bacilli</taxon>
        <taxon>Lactobacillales</taxon>
        <taxon>Streptococcaceae</taxon>
        <taxon>Lactococcus</taxon>
    </lineage>
</organism>
<dbReference type="PANTHER" id="PTHR21248">
    <property type="entry name" value="CARDIOLIPIN SYNTHASE"/>
    <property type="match status" value="1"/>
</dbReference>
<evidence type="ECO:0000313" key="16">
    <source>
        <dbReference type="Proteomes" id="UP000663608"/>
    </source>
</evidence>
<dbReference type="PANTHER" id="PTHR21248:SF22">
    <property type="entry name" value="PHOSPHOLIPASE D"/>
    <property type="match status" value="1"/>
</dbReference>
<keyword evidence="9 13" id="KW-0472">Membrane</keyword>
<dbReference type="PROSITE" id="PS50035">
    <property type="entry name" value="PLD"/>
    <property type="match status" value="2"/>
</dbReference>
<keyword evidence="2" id="KW-1003">Cell membrane</keyword>
<dbReference type="InterPro" id="IPR027379">
    <property type="entry name" value="CLS_N"/>
</dbReference>
<dbReference type="KEGG" id="lti:JW886_06245"/>
<evidence type="ECO:0000256" key="12">
    <source>
        <dbReference type="NCBIfam" id="TIGR04265"/>
    </source>
</evidence>
<dbReference type="CDD" id="cd09154">
    <property type="entry name" value="PLDc_SMU_988_like_1"/>
    <property type="match status" value="1"/>
</dbReference>
<dbReference type="CDD" id="cd09160">
    <property type="entry name" value="PLDc_SMU_988_like_2"/>
    <property type="match status" value="1"/>
</dbReference>
<evidence type="ECO:0000256" key="10">
    <source>
        <dbReference type="ARBA" id="ARBA00023209"/>
    </source>
</evidence>
<dbReference type="SMART" id="SM00155">
    <property type="entry name" value="PLDc"/>
    <property type="match status" value="2"/>
</dbReference>
<comment type="subcellular location">
    <subcellularLocation>
        <location evidence="1">Cell membrane</location>
        <topology evidence="1">Multi-pass membrane protein</topology>
    </subcellularLocation>
</comment>
<evidence type="ECO:0000256" key="3">
    <source>
        <dbReference type="ARBA" id="ARBA00022516"/>
    </source>
</evidence>
<dbReference type="InterPro" id="IPR022924">
    <property type="entry name" value="Cardiolipin_synthase"/>
</dbReference>
<feature type="domain" description="PLD phosphodiesterase" evidence="14">
    <location>
        <begin position="246"/>
        <end position="273"/>
    </location>
</feature>
<feature type="transmembrane region" description="Helical" evidence="13">
    <location>
        <begin position="12"/>
        <end position="34"/>
    </location>
</feature>
<dbReference type="EMBL" id="CP070872">
    <property type="protein sequence ID" value="QSE76069.1"/>
    <property type="molecule type" value="Genomic_DNA"/>
</dbReference>
<gene>
    <name evidence="15" type="primary">cls</name>
    <name evidence="15" type="ORF">JW886_06245</name>
</gene>
<feature type="domain" description="PLD phosphodiesterase" evidence="14">
    <location>
        <begin position="426"/>
        <end position="453"/>
    </location>
</feature>
<dbReference type="InterPro" id="IPR025202">
    <property type="entry name" value="PLD-like_dom"/>
</dbReference>
<evidence type="ECO:0000256" key="11">
    <source>
        <dbReference type="ARBA" id="ARBA00023264"/>
    </source>
</evidence>
<keyword evidence="16" id="KW-1185">Reference proteome</keyword>
<evidence type="ECO:0000256" key="1">
    <source>
        <dbReference type="ARBA" id="ARBA00004651"/>
    </source>
</evidence>
<accession>A0AA45KF25</accession>
<evidence type="ECO:0000256" key="9">
    <source>
        <dbReference type="ARBA" id="ARBA00023136"/>
    </source>
</evidence>
<dbReference type="Pfam" id="PF13091">
    <property type="entry name" value="PLDc_2"/>
    <property type="match status" value="2"/>
</dbReference>
<dbReference type="AlphaFoldDB" id="A0AA45KF25"/>
<dbReference type="GO" id="GO:0032049">
    <property type="term" value="P:cardiolipin biosynthetic process"/>
    <property type="evidence" value="ECO:0007669"/>
    <property type="project" value="UniProtKB-UniRule"/>
</dbReference>
<keyword evidence="7 13" id="KW-1133">Transmembrane helix</keyword>